<dbReference type="EMBL" id="JQCR01000002">
    <property type="protein sequence ID" value="KGE19100.1"/>
    <property type="molecule type" value="Genomic_DNA"/>
</dbReference>
<evidence type="ECO:0000256" key="2">
    <source>
        <dbReference type="ARBA" id="ARBA00022651"/>
    </source>
</evidence>
<evidence type="ECO:0000259" key="11">
    <source>
        <dbReference type="Pfam" id="PF03648"/>
    </source>
</evidence>
<gene>
    <name evidence="14" type="ORF">PWYN_06885</name>
</gene>
<evidence type="ECO:0000256" key="4">
    <source>
        <dbReference type="ARBA" id="ARBA00023277"/>
    </source>
</evidence>
<dbReference type="InterPro" id="IPR011100">
    <property type="entry name" value="Glyco_hydro_67_cat"/>
</dbReference>
<dbReference type="EC" id="3.2.1.131" evidence="10"/>
<keyword evidence="6 10" id="KW-0624">Polysaccharide degradation</keyword>
<keyword evidence="2 8" id="KW-0858">Xylan degradation</keyword>
<proteinExistence type="inferred from homology"/>
<dbReference type="InterPro" id="IPR005154">
    <property type="entry name" value="Glyco_hydro_67_aGlcAse_N"/>
</dbReference>
<evidence type="ECO:0000256" key="8">
    <source>
        <dbReference type="PIRNR" id="PIRNR029900"/>
    </source>
</evidence>
<evidence type="ECO:0000259" key="12">
    <source>
        <dbReference type="Pfam" id="PF07477"/>
    </source>
</evidence>
<sequence length="675" mass="76653">MQYSPVENQIIRNQYGRLLSRIVVDAELTGVVAAAVEELLRGARSMLDVEPAIMTEIPKGSYLHIRLIEDAGYRRNEGQRWKLERDAFTLRQVQTLEEDRLQLIGGSAAGVLYGVFELLRFISLGISPEGLVIEECPSNRLRMMNQWDNADATIERGYAGNSIFYESGRIVKDVSRVRDYARLLSSVGINGISINNVNVHDIETSFITDEFLPDVARLADLFRAYGITLFLSINFAAPITIGGLDTADPLDDTVRAWWGNAVSRIYEYIPDFGGFLVKADSEHRPGPYAYGRDHADGANMLAEALETYGGIVIWRCFVYDCMQDWRDRTTDRARAAYEHFKPLDGRFCDNVILQIKNGPMDFQVREPVSPLFGAMKDTNQIIEYQITQEYTGQQRHLCYLIPQWKRVLDFDTQATGAGSDVKRVVSGSLFGMKYSGIAAVSNIGDDENWTGHPLAQANLYGYGRLTWNSDLTSEEIAEEWTRMTFGNDITVVSTVLQMLIQSWPIYENYTSPLGVGWMVTPHYHYGPDVDGYEYSRWGTYHFADRNGVGVDRTKATGTGYAAQYFPPHAEMYESLERCPDELLLFFHHVPYVHRLQSGKTVIQHIYDTHFLGVEQAEQLQQNWAALSGLVDTARYEQVAGRLAEQVEHAQYWRDVINTYFYRKSGIPDVNGRTIY</sequence>
<dbReference type="Gene3D" id="3.30.379.10">
    <property type="entry name" value="Chitobiase/beta-hexosaminidase domain 2-like"/>
    <property type="match status" value="1"/>
</dbReference>
<dbReference type="STRING" id="268407.PWYN_06885"/>
<evidence type="ECO:0000256" key="7">
    <source>
        <dbReference type="ARBA" id="ARBA00052795"/>
    </source>
</evidence>
<name>A0A098M970_9BACL</name>
<dbReference type="FunFam" id="3.20.20.80:FF:000096">
    <property type="entry name" value="Xylan alpha-1,2-glucuronidase"/>
    <property type="match status" value="1"/>
</dbReference>
<dbReference type="InterPro" id="IPR011395">
    <property type="entry name" value="Glyco_hydro_67_aGlcAse"/>
</dbReference>
<evidence type="ECO:0000256" key="9">
    <source>
        <dbReference type="PIRSR" id="PIRSR029900-1"/>
    </source>
</evidence>
<evidence type="ECO:0000256" key="3">
    <source>
        <dbReference type="ARBA" id="ARBA00022801"/>
    </source>
</evidence>
<dbReference type="Proteomes" id="UP000029734">
    <property type="component" value="Unassembled WGS sequence"/>
</dbReference>
<accession>A0A098M970</accession>
<protein>
    <recommendedName>
        <fullName evidence="10">Xylan alpha-1,2-glucuronidase</fullName>
        <ecNumber evidence="10">3.2.1.131</ecNumber>
    </recommendedName>
</protein>
<evidence type="ECO:0000313" key="15">
    <source>
        <dbReference type="Proteomes" id="UP000029734"/>
    </source>
</evidence>
<dbReference type="AlphaFoldDB" id="A0A098M970"/>
<feature type="active site" description="Proton acceptor" evidence="9">
    <location>
        <position position="389"/>
    </location>
</feature>
<dbReference type="PANTHER" id="PTHR39207">
    <property type="entry name" value="ALPHA-GLUCURONIDASE A"/>
    <property type="match status" value="1"/>
</dbReference>
<dbReference type="InterPro" id="IPR017853">
    <property type="entry name" value="GH"/>
</dbReference>
<evidence type="ECO:0000259" key="13">
    <source>
        <dbReference type="Pfam" id="PF07488"/>
    </source>
</evidence>
<dbReference type="GO" id="GO:0033939">
    <property type="term" value="F:xylan alpha-1,2-glucuronosidase activity"/>
    <property type="evidence" value="ECO:0007669"/>
    <property type="project" value="UniProtKB-EC"/>
</dbReference>
<keyword evidence="4 10" id="KW-0119">Carbohydrate metabolism</keyword>
<dbReference type="Pfam" id="PF03648">
    <property type="entry name" value="Glyco_hydro_67N"/>
    <property type="match status" value="1"/>
</dbReference>
<dbReference type="eggNOG" id="COG3661">
    <property type="taxonomic scope" value="Bacteria"/>
</dbReference>
<evidence type="ECO:0000256" key="5">
    <source>
        <dbReference type="ARBA" id="ARBA00023295"/>
    </source>
</evidence>
<dbReference type="GO" id="GO:0046559">
    <property type="term" value="F:alpha-glucuronidase activity"/>
    <property type="evidence" value="ECO:0007669"/>
    <property type="project" value="InterPro"/>
</dbReference>
<dbReference type="Pfam" id="PF07477">
    <property type="entry name" value="Glyco_hydro_67C"/>
    <property type="match status" value="1"/>
</dbReference>
<feature type="active site" description="Proton acceptor" evidence="9">
    <location>
        <position position="361"/>
    </location>
</feature>
<keyword evidence="5 8" id="KW-0326">Glycosidase</keyword>
<evidence type="ECO:0000256" key="6">
    <source>
        <dbReference type="ARBA" id="ARBA00023326"/>
    </source>
</evidence>
<dbReference type="Pfam" id="PF07488">
    <property type="entry name" value="Glyco_hydro_67M"/>
    <property type="match status" value="1"/>
</dbReference>
<dbReference type="InterPro" id="IPR029018">
    <property type="entry name" value="Hex-like_dom2"/>
</dbReference>
<feature type="domain" description="Glycosyl hydrolase family 67 catalytic" evidence="13">
    <location>
        <begin position="130"/>
        <end position="449"/>
    </location>
</feature>
<dbReference type="GO" id="GO:0005576">
    <property type="term" value="C:extracellular region"/>
    <property type="evidence" value="ECO:0007669"/>
    <property type="project" value="InterPro"/>
</dbReference>
<dbReference type="InterPro" id="IPR011099">
    <property type="entry name" value="Glyco_hydro_67_C"/>
</dbReference>
<dbReference type="GO" id="GO:2000886">
    <property type="term" value="P:glucuronoxylan catabolic process"/>
    <property type="evidence" value="ECO:0007669"/>
    <property type="project" value="UniProtKB-ARBA"/>
</dbReference>
<dbReference type="Gene3D" id="3.20.20.80">
    <property type="entry name" value="Glycosidases"/>
    <property type="match status" value="1"/>
</dbReference>
<reference evidence="14 15" key="1">
    <citation type="submission" date="2014-08" db="EMBL/GenBank/DDBJ databases">
        <authorList>
            <person name="den Bakker H.C."/>
        </authorList>
    </citation>
    <scope>NUCLEOTIDE SEQUENCE [LARGE SCALE GENOMIC DNA]</scope>
    <source>
        <strain evidence="14 15">DSM 18334</strain>
    </source>
</reference>
<reference evidence="14 15" key="2">
    <citation type="submission" date="2014-10" db="EMBL/GenBank/DDBJ databases">
        <title>Comparative genomics of the Paenibacillus odorifer group.</title>
        <authorList>
            <person name="Tsai Y.-C."/>
            <person name="Martin N."/>
            <person name="Korlach J."/>
            <person name="Wiedmann M."/>
        </authorList>
    </citation>
    <scope>NUCLEOTIDE SEQUENCE [LARGE SCALE GENOMIC DNA]</scope>
    <source>
        <strain evidence="14 15">DSM 18334</strain>
    </source>
</reference>
<dbReference type="PANTHER" id="PTHR39207:SF1">
    <property type="entry name" value="ALPHA-GLUCURONIDASE A"/>
    <property type="match status" value="1"/>
</dbReference>
<dbReference type="SUPFAM" id="SSF55545">
    <property type="entry name" value="beta-N-acetylhexosaminidase-like domain"/>
    <property type="match status" value="1"/>
</dbReference>
<comment type="catalytic activity">
    <reaction evidence="7 10">
        <text>Hydrolysis of (1-&gt;2)-alpha-D-(4-O-methyl)glucuronosyl links in the main chain of hardwood xylans.</text>
        <dbReference type="EC" id="3.2.1.131"/>
    </reaction>
</comment>
<evidence type="ECO:0000256" key="1">
    <source>
        <dbReference type="ARBA" id="ARBA00008833"/>
    </source>
</evidence>
<organism evidence="14 15">
    <name type="scientific">Paenibacillus wynnii</name>
    <dbReference type="NCBI Taxonomy" id="268407"/>
    <lineage>
        <taxon>Bacteria</taxon>
        <taxon>Bacillati</taxon>
        <taxon>Bacillota</taxon>
        <taxon>Bacilli</taxon>
        <taxon>Bacillales</taxon>
        <taxon>Paenibacillaceae</taxon>
        <taxon>Paenibacillus</taxon>
    </lineage>
</organism>
<feature type="domain" description="Alpha glucuronidase N-terminal" evidence="11">
    <location>
        <begin position="1"/>
        <end position="118"/>
    </location>
</feature>
<evidence type="ECO:0000256" key="10">
    <source>
        <dbReference type="RuleBase" id="RU361198"/>
    </source>
</evidence>
<feature type="domain" description="Glycosyl hydrolase family 67 C-terminal" evidence="12">
    <location>
        <begin position="450"/>
        <end position="672"/>
    </location>
</feature>
<keyword evidence="3 8" id="KW-0378">Hydrolase</keyword>
<feature type="active site" description="Proton donor" evidence="9">
    <location>
        <position position="282"/>
    </location>
</feature>
<dbReference type="Gene3D" id="3.90.1330.10">
    <property type="entry name" value="Alpha-glucuronidase, C-terminal domain"/>
    <property type="match status" value="1"/>
</dbReference>
<comment type="similarity">
    <text evidence="1 8 10">Belongs to the glycosyl hydrolase 67 family.</text>
</comment>
<dbReference type="PIRSF" id="PIRSF029900">
    <property type="entry name" value="Alpha-glucuronds"/>
    <property type="match status" value="1"/>
</dbReference>
<dbReference type="InterPro" id="IPR037054">
    <property type="entry name" value="A-glucoronidase_C_sf"/>
</dbReference>
<keyword evidence="15" id="KW-1185">Reference proteome</keyword>
<evidence type="ECO:0000313" key="14">
    <source>
        <dbReference type="EMBL" id="KGE19100.1"/>
    </source>
</evidence>
<comment type="caution">
    <text evidence="14">The sequence shown here is derived from an EMBL/GenBank/DDBJ whole genome shotgun (WGS) entry which is preliminary data.</text>
</comment>
<dbReference type="SUPFAM" id="SSF51445">
    <property type="entry name" value="(Trans)glycosidases"/>
    <property type="match status" value="1"/>
</dbReference>
<comment type="subunit">
    <text evidence="10">Homodimer.</text>
</comment>